<comment type="caution">
    <text evidence="12">The sequence shown here is derived from an EMBL/GenBank/DDBJ whole genome shotgun (WGS) entry which is preliminary data.</text>
</comment>
<dbReference type="Pfam" id="PF00505">
    <property type="entry name" value="HMG_box"/>
    <property type="match status" value="1"/>
</dbReference>
<reference evidence="12" key="3">
    <citation type="submission" date="2023-05" db="EMBL/GenBank/DDBJ databases">
        <authorList>
            <person name="Smith C.H."/>
        </authorList>
    </citation>
    <scope>NUCLEOTIDE SEQUENCE</scope>
    <source>
        <strain evidence="12">CHS0354</strain>
        <tissue evidence="12">Mantle</tissue>
    </source>
</reference>
<dbReference type="SMART" id="SM01366">
    <property type="entry name" value="c-clamp"/>
    <property type="match status" value="1"/>
</dbReference>
<evidence type="ECO:0000256" key="8">
    <source>
        <dbReference type="ARBA" id="ARBA00023242"/>
    </source>
</evidence>
<proteinExistence type="inferred from homology"/>
<organism evidence="12 13">
    <name type="scientific">Potamilus streckersoni</name>
    <dbReference type="NCBI Taxonomy" id="2493646"/>
    <lineage>
        <taxon>Eukaryota</taxon>
        <taxon>Metazoa</taxon>
        <taxon>Spiralia</taxon>
        <taxon>Lophotrochozoa</taxon>
        <taxon>Mollusca</taxon>
        <taxon>Bivalvia</taxon>
        <taxon>Autobranchia</taxon>
        <taxon>Heteroconchia</taxon>
        <taxon>Palaeoheterodonta</taxon>
        <taxon>Unionida</taxon>
        <taxon>Unionoidea</taxon>
        <taxon>Unionidae</taxon>
        <taxon>Ambleminae</taxon>
        <taxon>Lampsilini</taxon>
        <taxon>Potamilus</taxon>
    </lineage>
</organism>
<keyword evidence="8 9" id="KW-0539">Nucleus</keyword>
<dbReference type="GO" id="GO:0000785">
    <property type="term" value="C:chromatin"/>
    <property type="evidence" value="ECO:0007669"/>
    <property type="project" value="TreeGrafter"/>
</dbReference>
<evidence type="ECO:0000256" key="4">
    <source>
        <dbReference type="ARBA" id="ARBA00023015"/>
    </source>
</evidence>
<keyword evidence="5 9" id="KW-0238">DNA-binding</keyword>
<evidence type="ECO:0000256" key="9">
    <source>
        <dbReference type="PROSITE-ProRule" id="PRU00267"/>
    </source>
</evidence>
<name>A0AAE0TIP9_9BIVA</name>
<dbReference type="Proteomes" id="UP001195483">
    <property type="component" value="Unassembled WGS sequence"/>
</dbReference>
<dbReference type="AlphaFoldDB" id="A0AAE0TIP9"/>
<dbReference type="InterPro" id="IPR009071">
    <property type="entry name" value="HMG_box_dom"/>
</dbReference>
<feature type="domain" description="HMG box" evidence="11">
    <location>
        <begin position="261"/>
        <end position="329"/>
    </location>
</feature>
<comment type="subcellular location">
    <subcellularLocation>
        <location evidence="1">Nucleus</location>
    </subcellularLocation>
</comment>
<feature type="region of interest" description="Disordered" evidence="10">
    <location>
        <begin position="217"/>
        <end position="237"/>
    </location>
</feature>
<comment type="similarity">
    <text evidence="2">Belongs to the TCF/LEF family.</text>
</comment>
<evidence type="ECO:0000313" key="12">
    <source>
        <dbReference type="EMBL" id="KAK3610713.1"/>
    </source>
</evidence>
<dbReference type="CDD" id="cd21996">
    <property type="entry name" value="HMG-box_TCF7-like"/>
    <property type="match status" value="1"/>
</dbReference>
<feature type="compositionally biased region" description="Basic and acidic residues" evidence="10">
    <location>
        <begin position="404"/>
        <end position="419"/>
    </location>
</feature>
<feature type="DNA-binding region" description="HMG box" evidence="9">
    <location>
        <begin position="261"/>
        <end position="329"/>
    </location>
</feature>
<dbReference type="GO" id="GO:1990907">
    <property type="term" value="C:beta-catenin-TCF complex"/>
    <property type="evidence" value="ECO:0007669"/>
    <property type="project" value="TreeGrafter"/>
</dbReference>
<keyword evidence="4" id="KW-0805">Transcription regulation</keyword>
<evidence type="ECO:0000259" key="11">
    <source>
        <dbReference type="PROSITE" id="PS50118"/>
    </source>
</evidence>
<reference evidence="12" key="2">
    <citation type="journal article" date="2021" name="Genome Biol. Evol.">
        <title>Developing a high-quality reference genome for a parasitic bivalve with doubly uniparental inheritance (Bivalvia: Unionida).</title>
        <authorList>
            <person name="Smith C.H."/>
        </authorList>
    </citation>
    <scope>NUCLEOTIDE SEQUENCE</scope>
    <source>
        <strain evidence="12">CHS0354</strain>
        <tissue evidence="12">Mantle</tissue>
    </source>
</reference>
<dbReference type="PROSITE" id="PS50118">
    <property type="entry name" value="HMG_BOX_2"/>
    <property type="match status" value="1"/>
</dbReference>
<dbReference type="InterPro" id="IPR036910">
    <property type="entry name" value="HMG_box_dom_sf"/>
</dbReference>
<evidence type="ECO:0000256" key="3">
    <source>
        <dbReference type="ARBA" id="ARBA00022687"/>
    </source>
</evidence>
<evidence type="ECO:0000256" key="2">
    <source>
        <dbReference type="ARBA" id="ARBA00006569"/>
    </source>
</evidence>
<dbReference type="EMBL" id="JAEAOA010001692">
    <property type="protein sequence ID" value="KAK3610713.1"/>
    <property type="molecule type" value="Genomic_DNA"/>
</dbReference>
<feature type="region of interest" description="Disordered" evidence="10">
    <location>
        <begin position="1"/>
        <end position="83"/>
    </location>
</feature>
<dbReference type="SUPFAM" id="SSF47095">
    <property type="entry name" value="HMG-box"/>
    <property type="match status" value="1"/>
</dbReference>
<dbReference type="Gene3D" id="1.10.30.10">
    <property type="entry name" value="High mobility group box domain"/>
    <property type="match status" value="1"/>
</dbReference>
<accession>A0AAE0TIP9</accession>
<dbReference type="InterPro" id="IPR027397">
    <property type="entry name" value="Catenin-bd_sf"/>
</dbReference>
<dbReference type="GO" id="GO:0000981">
    <property type="term" value="F:DNA-binding transcription factor activity, RNA polymerase II-specific"/>
    <property type="evidence" value="ECO:0007669"/>
    <property type="project" value="TreeGrafter"/>
</dbReference>
<protein>
    <recommendedName>
        <fullName evidence="11">HMG box domain-containing protein</fullName>
    </recommendedName>
</protein>
<keyword evidence="7" id="KW-0804">Transcription</keyword>
<dbReference type="GO" id="GO:0060070">
    <property type="term" value="P:canonical Wnt signaling pathway"/>
    <property type="evidence" value="ECO:0007669"/>
    <property type="project" value="TreeGrafter"/>
</dbReference>
<keyword evidence="3" id="KW-0879">Wnt signaling pathway</keyword>
<keyword evidence="13" id="KW-1185">Reference proteome</keyword>
<evidence type="ECO:0000256" key="10">
    <source>
        <dbReference type="SAM" id="MobiDB-lite"/>
    </source>
</evidence>
<dbReference type="FunFam" id="1.10.30.10:FF:000001">
    <property type="entry name" value="transcription factor 7 isoform X2"/>
    <property type="match status" value="1"/>
</dbReference>
<feature type="compositionally biased region" description="Basic and acidic residues" evidence="10">
    <location>
        <begin position="57"/>
        <end position="68"/>
    </location>
</feature>
<evidence type="ECO:0000256" key="6">
    <source>
        <dbReference type="ARBA" id="ARBA00023159"/>
    </source>
</evidence>
<feature type="compositionally biased region" description="Basic and acidic residues" evidence="10">
    <location>
        <begin position="16"/>
        <end position="40"/>
    </location>
</feature>
<reference evidence="12" key="1">
    <citation type="journal article" date="2021" name="Genome Biol. Evol.">
        <title>A High-Quality Reference Genome for a Parasitic Bivalve with Doubly Uniparental Inheritance (Bivalvia: Unionida).</title>
        <authorList>
            <person name="Smith C.H."/>
        </authorList>
    </citation>
    <scope>NUCLEOTIDE SEQUENCE</scope>
    <source>
        <strain evidence="12">CHS0354</strain>
    </source>
</reference>
<dbReference type="PANTHER" id="PTHR10373:SF38">
    <property type="entry name" value="PROTEIN PANGOLIN, ISOFORM J"/>
    <property type="match status" value="1"/>
</dbReference>
<dbReference type="Gene3D" id="4.10.900.10">
    <property type="entry name" value="TCF3-CBD (Catenin binding domain)"/>
    <property type="match status" value="1"/>
</dbReference>
<dbReference type="SMART" id="SM00398">
    <property type="entry name" value="HMG"/>
    <property type="match status" value="1"/>
</dbReference>
<evidence type="ECO:0000313" key="13">
    <source>
        <dbReference type="Proteomes" id="UP001195483"/>
    </source>
</evidence>
<evidence type="ECO:0000256" key="1">
    <source>
        <dbReference type="ARBA" id="ARBA00004123"/>
    </source>
</evidence>
<feature type="compositionally biased region" description="Low complexity" evidence="10">
    <location>
        <begin position="393"/>
        <end position="402"/>
    </location>
</feature>
<evidence type="ECO:0000256" key="7">
    <source>
        <dbReference type="ARBA" id="ARBA00023163"/>
    </source>
</evidence>
<gene>
    <name evidence="12" type="ORF">CHS0354_028103</name>
</gene>
<dbReference type="GO" id="GO:0000978">
    <property type="term" value="F:RNA polymerase II cis-regulatory region sequence-specific DNA binding"/>
    <property type="evidence" value="ECO:0007669"/>
    <property type="project" value="TreeGrafter"/>
</dbReference>
<dbReference type="InterPro" id="IPR024940">
    <property type="entry name" value="TCF/LEF"/>
</dbReference>
<feature type="region of interest" description="Disordered" evidence="10">
    <location>
        <begin position="385"/>
        <end position="419"/>
    </location>
</feature>
<sequence length="419" mass="46647">MPHVNSSGSEDFFSNDEVKVYKDEGEEEKRSSENLSEDKLGLVTETEEGKGSFTGSDKSEGPRQDDGKPVQPQGDRNVGPFGYSISPYPCPPNGAIPPVTMGGKLPHMPPFGIVPVVCNDSFSSPPPAHSGPAFTVDPKTGLPRPHIYHHPYAAPPGQFPPLLYNPDSQWQQRPGYPITSGASYHQLASPISRYPAGLFPPPGIPHPGLPHSALIPTGPKQEGISQPHTPDSHRHLHDDHIRESTTLAHHDQEAEKKRPHIKKPLNAFMLFMKEMRAKVVADCTLKESAAINQILGKKWHALDRTEQAKYYEMARKEKELHQQLYPGWSARDNYASHLKKKKRKKDQSEKGMLSCEAASMDFGGPGGECSNPKKCRARFGMEKQTQWCKPCRSQQDQSCDQSAEVEKNKSEEEKKEEMH</sequence>
<keyword evidence="6" id="KW-0010">Activator</keyword>
<evidence type="ECO:0000256" key="5">
    <source>
        <dbReference type="ARBA" id="ARBA00023125"/>
    </source>
</evidence>
<dbReference type="PANTHER" id="PTHR10373">
    <property type="entry name" value="TRANSCRIPTION FACTOR 7 FAMILY MEMBER"/>
    <property type="match status" value="1"/>
</dbReference>